<organism evidence="3 4">
    <name type="scientific">Eucalyptus globulus</name>
    <name type="common">Tasmanian blue gum</name>
    <dbReference type="NCBI Taxonomy" id="34317"/>
    <lineage>
        <taxon>Eukaryota</taxon>
        <taxon>Viridiplantae</taxon>
        <taxon>Streptophyta</taxon>
        <taxon>Embryophyta</taxon>
        <taxon>Tracheophyta</taxon>
        <taxon>Spermatophyta</taxon>
        <taxon>Magnoliopsida</taxon>
        <taxon>eudicotyledons</taxon>
        <taxon>Gunneridae</taxon>
        <taxon>Pentapetalae</taxon>
        <taxon>rosids</taxon>
        <taxon>malvids</taxon>
        <taxon>Myrtales</taxon>
        <taxon>Myrtaceae</taxon>
        <taxon>Myrtoideae</taxon>
        <taxon>Eucalypteae</taxon>
        <taxon>Eucalyptus</taxon>
    </lineage>
</organism>
<dbReference type="SMART" id="SM00666">
    <property type="entry name" value="PB1"/>
    <property type="match status" value="1"/>
</dbReference>
<feature type="region of interest" description="Disordered" evidence="1">
    <location>
        <begin position="1"/>
        <end position="29"/>
    </location>
</feature>
<dbReference type="CDD" id="cd06410">
    <property type="entry name" value="PB1_UP2"/>
    <property type="match status" value="1"/>
</dbReference>
<name>A0ABD3K4L5_EUCGL</name>
<evidence type="ECO:0000313" key="3">
    <source>
        <dbReference type="EMBL" id="KAL3735016.1"/>
    </source>
</evidence>
<evidence type="ECO:0000259" key="2">
    <source>
        <dbReference type="SMART" id="SM00666"/>
    </source>
</evidence>
<accession>A0ABD3K4L5</accession>
<dbReference type="PANTHER" id="PTHR31066">
    <property type="entry name" value="OS05G0427100 PROTEIN-RELATED"/>
    <property type="match status" value="1"/>
</dbReference>
<dbReference type="InterPro" id="IPR053198">
    <property type="entry name" value="Gynoecium_Dev_Regulator"/>
</dbReference>
<dbReference type="Pfam" id="PF00564">
    <property type="entry name" value="PB1"/>
    <property type="match status" value="1"/>
</dbReference>
<feature type="region of interest" description="Disordered" evidence="1">
    <location>
        <begin position="459"/>
        <end position="501"/>
    </location>
</feature>
<dbReference type="InterPro" id="IPR000270">
    <property type="entry name" value="PB1_dom"/>
</dbReference>
<comment type="caution">
    <text evidence="3">The sequence shown here is derived from an EMBL/GenBank/DDBJ whole genome shotgun (WGS) entry which is preliminary data.</text>
</comment>
<feature type="compositionally biased region" description="Polar residues" evidence="1">
    <location>
        <begin position="1"/>
        <end position="19"/>
    </location>
</feature>
<proteinExistence type="predicted"/>
<dbReference type="Gene3D" id="3.10.20.90">
    <property type="entry name" value="Phosphatidylinositol 3-kinase Catalytic Subunit, Chain A, domain 1"/>
    <property type="match status" value="1"/>
</dbReference>
<feature type="domain" description="PB1" evidence="2">
    <location>
        <begin position="55"/>
        <end position="146"/>
    </location>
</feature>
<dbReference type="EMBL" id="JBJKBG010000006">
    <property type="protein sequence ID" value="KAL3735016.1"/>
    <property type="molecule type" value="Genomic_DNA"/>
</dbReference>
<gene>
    <name evidence="3" type="ORF">ACJRO7_024216</name>
</gene>
<dbReference type="Proteomes" id="UP001634007">
    <property type="component" value="Unassembled WGS sequence"/>
</dbReference>
<dbReference type="PANTHER" id="PTHR31066:SF85">
    <property type="entry name" value="OS02G0809100 PROTEIN"/>
    <property type="match status" value="1"/>
</dbReference>
<keyword evidence="4" id="KW-1185">Reference proteome</keyword>
<protein>
    <recommendedName>
        <fullName evidence="2">PB1 domain-containing protein</fullName>
    </recommendedName>
</protein>
<sequence>MDSNAYTHSSYPDSGNSSPRSRDVDLETASWDDPVPNSYRVRFMCSYGGQIQPRSHDNQLAYVGGETKILAIDRGVKFAPFMSKLSSLCGAAAPEPCFKYQLPGEDLDALISVTNDEDLELMMLEYDRLCRASAKPARLRLFLFPETGSAPASFADGEGKAGSQWFVDALNSVQMRSLEGSPPPESAAAAAAVGALNPDFLFGLEKGFPARKLQDPPAAAAADRDVTAGSDCGSEDRHVIGEPVISQAEIHRQIQELRRMQIAGHEQVHILNRKMDDAIVNPRAPAGDYYGHRPPEKVASPAPAPVAFPVPMQIPANFPSERHMTSGTYSIGGAGNEQPVYYIQAPAGNYMGAPQGMRPGTGQPGQGPFYGMQRAMPDIFREQPVYNAVPQAPIQQQQQQQQQQQPPKLMAYSTEGIQVMQAQPKVHVAEPGFPQVPQVMYDGSGRQVYYTAMPGSMAPPYQAAGDGRQYQAAGDGRQGGGAGPANQEGKVVGRGPQSSSI</sequence>
<evidence type="ECO:0000256" key="1">
    <source>
        <dbReference type="SAM" id="MobiDB-lite"/>
    </source>
</evidence>
<evidence type="ECO:0000313" key="4">
    <source>
        <dbReference type="Proteomes" id="UP001634007"/>
    </source>
</evidence>
<dbReference type="AlphaFoldDB" id="A0ABD3K4L5"/>
<dbReference type="SUPFAM" id="SSF54277">
    <property type="entry name" value="CAD &amp; PB1 domains"/>
    <property type="match status" value="1"/>
</dbReference>
<reference evidence="3 4" key="1">
    <citation type="submission" date="2024-11" db="EMBL/GenBank/DDBJ databases">
        <title>Chromosome-level genome assembly of Eucalyptus globulus Labill. provides insights into its genome evolution.</title>
        <authorList>
            <person name="Li X."/>
        </authorList>
    </citation>
    <scope>NUCLEOTIDE SEQUENCE [LARGE SCALE GENOMIC DNA]</scope>
    <source>
        <strain evidence="3">CL2024</strain>
        <tissue evidence="3">Fresh tender leaves</tissue>
    </source>
</reference>